<dbReference type="Proteomes" id="UP000245626">
    <property type="component" value="Unassembled WGS sequence"/>
</dbReference>
<name>A0ACD0P2K3_9BASI</name>
<evidence type="ECO:0000313" key="2">
    <source>
        <dbReference type="Proteomes" id="UP000245626"/>
    </source>
</evidence>
<evidence type="ECO:0000313" key="1">
    <source>
        <dbReference type="EMBL" id="PWN52237.1"/>
    </source>
</evidence>
<organism evidence="1 2">
    <name type="scientific">Violaceomyces palustris</name>
    <dbReference type="NCBI Taxonomy" id="1673888"/>
    <lineage>
        <taxon>Eukaryota</taxon>
        <taxon>Fungi</taxon>
        <taxon>Dikarya</taxon>
        <taxon>Basidiomycota</taxon>
        <taxon>Ustilaginomycotina</taxon>
        <taxon>Ustilaginomycetes</taxon>
        <taxon>Violaceomycetales</taxon>
        <taxon>Violaceomycetaceae</taxon>
        <taxon>Violaceomyces</taxon>
    </lineage>
</organism>
<protein>
    <submittedName>
        <fullName evidence="1">Uncharacterized protein</fullName>
    </submittedName>
</protein>
<accession>A0ACD0P2K3</accession>
<dbReference type="EMBL" id="KZ819789">
    <property type="protein sequence ID" value="PWN52237.1"/>
    <property type="molecule type" value="Genomic_DNA"/>
</dbReference>
<keyword evidence="2" id="KW-1185">Reference proteome</keyword>
<reference evidence="1 2" key="1">
    <citation type="journal article" date="2018" name="Mol. Biol. Evol.">
        <title>Broad Genomic Sampling Reveals a Smut Pathogenic Ancestry of the Fungal Clade Ustilaginomycotina.</title>
        <authorList>
            <person name="Kijpornyongpan T."/>
            <person name="Mondo S.J."/>
            <person name="Barry K."/>
            <person name="Sandor L."/>
            <person name="Lee J."/>
            <person name="Lipzen A."/>
            <person name="Pangilinan J."/>
            <person name="LaButti K."/>
            <person name="Hainaut M."/>
            <person name="Henrissat B."/>
            <person name="Grigoriev I.V."/>
            <person name="Spatafora J.W."/>
            <person name="Aime M.C."/>
        </authorList>
    </citation>
    <scope>NUCLEOTIDE SEQUENCE [LARGE SCALE GENOMIC DNA]</scope>
    <source>
        <strain evidence="1 2">SA 807</strain>
    </source>
</reference>
<proteinExistence type="predicted"/>
<sequence length="317" mass="35495">MEVKHGTLRKFRRELKEEDLVGLNSENASCIKRLASKSSSAFLSEIPMKNQAAVAAILFQGQDGQLRVVMTTRSLHLRSHPGQASLPGGKFDQVDDSFEETALRESVEEIGLEPDRVIWLMTSPPFLSKTAMLVHPVVFFMPVAEGSNELSRFKANPSEVDAIWSTPLVQFLFSKPLAEGAEQTLSFADPTLVDPHRPPQHALRTYSDLPWILGSYRLHRFRTTHQLVKGLTADILINVSAEAYGRRPAFRDRAPDQKTWPEMIEFVVQRYTEGKRGQKRWGDGESGDSNGTETLYETFEGTDDAEGQDCATVETTL</sequence>
<gene>
    <name evidence="1" type="ORF">IE53DRAFT_378318</name>
</gene>